<organism evidence="1 2">
    <name type="scientific">Limosilactobacillus reuteri</name>
    <name type="common">Lactobacillus reuteri</name>
    <dbReference type="NCBI Taxonomy" id="1598"/>
    <lineage>
        <taxon>Bacteria</taxon>
        <taxon>Bacillati</taxon>
        <taxon>Bacillota</taxon>
        <taxon>Bacilli</taxon>
        <taxon>Lactobacillales</taxon>
        <taxon>Lactobacillaceae</taxon>
        <taxon>Limosilactobacillus</taxon>
    </lineage>
</organism>
<evidence type="ECO:0000313" key="2">
    <source>
        <dbReference type="Proteomes" id="UP000245980"/>
    </source>
</evidence>
<sequence>MSTEVKVLSTSTRTNLEALKHHMKKLGFKYFEEKDGWVTFGTHLMMNGEGVAPHDCISISVRFMDIHADLWGFDLINKLPEAKQAILDFYEAEGIANED</sequence>
<name>A0A855XM90_LIMRT</name>
<accession>A0A855XM90</accession>
<comment type="caution">
    <text evidence="1">The sequence shown here is derived from an EMBL/GenBank/DDBJ whole genome shotgun (WGS) entry which is preliminary data.</text>
</comment>
<reference evidence="1 2" key="1">
    <citation type="journal article" date="2018" name="Front. Microbiol.">
        <title>Comparative Genomics of the Herbivore Gut Symbiont Lactobacillus reuteri Reveals Genetic Diversity and Lifestyle Adaptation.</title>
        <authorList>
            <person name="Zhao J."/>
        </authorList>
    </citation>
    <scope>NUCLEOTIDE SEQUENCE [LARGE SCALE GENOMIC DNA]</scope>
    <source>
        <strain evidence="1 2">LR10</strain>
    </source>
</reference>
<protein>
    <submittedName>
        <fullName evidence="1">Uncharacterized protein</fullName>
    </submittedName>
</protein>
<dbReference type="Proteomes" id="UP000245980">
    <property type="component" value="Unassembled WGS sequence"/>
</dbReference>
<gene>
    <name evidence="1" type="ORF">DKZ22_11115</name>
</gene>
<dbReference type="RefSeq" id="WP_109883471.1">
    <property type="nucleotide sequence ID" value="NZ_QGHP01000157.1"/>
</dbReference>
<evidence type="ECO:0000313" key="1">
    <source>
        <dbReference type="EMBL" id="PWT39368.1"/>
    </source>
</evidence>
<dbReference type="AlphaFoldDB" id="A0A855XM90"/>
<proteinExistence type="predicted"/>
<dbReference type="EMBL" id="QGHT01000088">
    <property type="protein sequence ID" value="PWT39368.1"/>
    <property type="molecule type" value="Genomic_DNA"/>
</dbReference>